<evidence type="ECO:0000256" key="1">
    <source>
        <dbReference type="ARBA" id="ARBA00009861"/>
    </source>
</evidence>
<reference evidence="3" key="1">
    <citation type="submission" date="2022-10" db="EMBL/GenBank/DDBJ databases">
        <authorList>
            <person name="Hyden B.L."/>
            <person name="Feng K."/>
            <person name="Yates T."/>
            <person name="Jawdy S."/>
            <person name="Smart L.B."/>
            <person name="Muchero W."/>
        </authorList>
    </citation>
    <scope>NUCLEOTIDE SEQUENCE</scope>
    <source>
        <tissue evidence="3">Shoot tip</tissue>
    </source>
</reference>
<dbReference type="Gene3D" id="3.30.559.10">
    <property type="entry name" value="Chloramphenicol acetyltransferase-like domain"/>
    <property type="match status" value="2"/>
</dbReference>
<dbReference type="EMBL" id="JAPFFI010000027">
    <property type="protein sequence ID" value="KAJ6301197.1"/>
    <property type="molecule type" value="Genomic_DNA"/>
</dbReference>
<organism evidence="3 4">
    <name type="scientific">Salix suchowensis</name>
    <dbReference type="NCBI Taxonomy" id="1278906"/>
    <lineage>
        <taxon>Eukaryota</taxon>
        <taxon>Viridiplantae</taxon>
        <taxon>Streptophyta</taxon>
        <taxon>Embryophyta</taxon>
        <taxon>Tracheophyta</taxon>
        <taxon>Spermatophyta</taxon>
        <taxon>Magnoliopsida</taxon>
        <taxon>eudicotyledons</taxon>
        <taxon>Gunneridae</taxon>
        <taxon>Pentapetalae</taxon>
        <taxon>rosids</taxon>
        <taxon>fabids</taxon>
        <taxon>Malpighiales</taxon>
        <taxon>Salicaceae</taxon>
        <taxon>Saliceae</taxon>
        <taxon>Salix</taxon>
    </lineage>
</organism>
<dbReference type="Proteomes" id="UP001141253">
    <property type="component" value="Chromosome 16"/>
</dbReference>
<dbReference type="PANTHER" id="PTHR31147">
    <property type="entry name" value="ACYL TRANSFERASE 4"/>
    <property type="match status" value="1"/>
</dbReference>
<proteinExistence type="inferred from homology"/>
<evidence type="ECO:0000256" key="2">
    <source>
        <dbReference type="ARBA" id="ARBA00022679"/>
    </source>
</evidence>
<comment type="similarity">
    <text evidence="1">Belongs to the plant acyltransferase family.</text>
</comment>
<reference evidence="3" key="2">
    <citation type="journal article" date="2023" name="Int. J. Mol. Sci.">
        <title>De Novo Assembly and Annotation of 11 Diverse Shrub Willow (Salix) Genomes Reveals Novel Gene Organization in Sex-Linked Regions.</title>
        <authorList>
            <person name="Hyden B."/>
            <person name="Feng K."/>
            <person name="Yates T.B."/>
            <person name="Jawdy S."/>
            <person name="Cereghino C."/>
            <person name="Smart L.B."/>
            <person name="Muchero W."/>
        </authorList>
    </citation>
    <scope>NUCLEOTIDE SEQUENCE</scope>
    <source>
        <tissue evidence="3">Shoot tip</tissue>
    </source>
</reference>
<name>A0ABQ8ZH95_9ROSI</name>
<dbReference type="InterPro" id="IPR050898">
    <property type="entry name" value="Plant_acyltransferase"/>
</dbReference>
<keyword evidence="2" id="KW-0808">Transferase</keyword>
<dbReference type="Pfam" id="PF02458">
    <property type="entry name" value="Transferase"/>
    <property type="match status" value="1"/>
</dbReference>
<accession>A0ABQ8ZH95</accession>
<comment type="caution">
    <text evidence="3">The sequence shown here is derived from an EMBL/GenBank/DDBJ whole genome shotgun (WGS) entry which is preliminary data.</text>
</comment>
<evidence type="ECO:0000313" key="4">
    <source>
        <dbReference type="Proteomes" id="UP001141253"/>
    </source>
</evidence>
<sequence>MATSTSISFAVRRCEPEMVAPAKPTPHEFRQLSDIDRQLYLQFQSPHYNLYEHNPSMQGKDPVKVIKEAIAQALVYYYPFAGRIRQGPDNKLIVECTGEGVLFIEADADATVEQFGDPIPSPFPCFQELLYNVPGSEGILNTPLMLFQVTRLKCGGFVLGFRLNHPMSDALGIVQLLNAIGEIARGAQAPSVLPVWQRELLCARNPPRVTRRHNEYGNDAPVVVDPTSKVPESLGEVHAVAHRTFVLNRKELSNIRRWIPSHLHPCSNFEVISACLWRCYAIASQANPNEEMRMQLLVNARSKFNPPLPKGYYGNVLALPAAVTNARKLCLNSLGYAMELIRNAKNRITEEYMRSLADLMEITKGQPIGLQSYVVSDLTSIGFDQVDYGWGNTIYTGPPKAMPDEISIAGTYFLPYRFKNGERGVMLLVSLRAPVMERFAILLEELARHDPERSQVQEEMILSSL</sequence>
<evidence type="ECO:0000313" key="3">
    <source>
        <dbReference type="EMBL" id="KAJ6301197.1"/>
    </source>
</evidence>
<gene>
    <name evidence="3" type="ORF">OIU77_015497</name>
</gene>
<dbReference type="PANTHER" id="PTHR31147:SF66">
    <property type="entry name" value="OS05G0315700 PROTEIN"/>
    <property type="match status" value="1"/>
</dbReference>
<dbReference type="InterPro" id="IPR023213">
    <property type="entry name" value="CAT-like_dom_sf"/>
</dbReference>
<protein>
    <submittedName>
        <fullName evidence="3">Uncharacterized protein</fullName>
    </submittedName>
</protein>
<keyword evidence="4" id="KW-1185">Reference proteome</keyword>